<protein>
    <submittedName>
        <fullName evidence="1">Uncharacterized protein</fullName>
    </submittedName>
</protein>
<accession>V6JFT1</accession>
<name>V6JFT1_STRRC</name>
<dbReference type="Proteomes" id="UP000017984">
    <property type="component" value="Chromosome"/>
</dbReference>
<sequence>MVLLVRLTTVSATLRMSRAEVDQASCVTAVGPHQRDAPVPLMQLGQQCPPCLAVGDRGGGDQHGQQ</sequence>
<dbReference type="HOGENOM" id="CLU_2829531_0_0_11"/>
<evidence type="ECO:0000313" key="2">
    <source>
        <dbReference type="Proteomes" id="UP000017984"/>
    </source>
</evidence>
<keyword evidence="2" id="KW-1185">Reference proteome</keyword>
<organism evidence="1 2">
    <name type="scientific">Streptomyces roseochromogenus subsp. oscitans DS 12.976</name>
    <dbReference type="NCBI Taxonomy" id="1352936"/>
    <lineage>
        <taxon>Bacteria</taxon>
        <taxon>Bacillati</taxon>
        <taxon>Actinomycetota</taxon>
        <taxon>Actinomycetes</taxon>
        <taxon>Kitasatosporales</taxon>
        <taxon>Streptomycetaceae</taxon>
        <taxon>Streptomyces</taxon>
    </lineage>
</organism>
<reference evidence="1 2" key="1">
    <citation type="journal article" date="2014" name="Genome Announc.">
        <title>Draft Genome Sequence of Streptomyces roseochromogenes subsp. oscitans DS 12.976, Producer of the Aminocoumarin Antibiotic Clorobiocin.</title>
        <authorList>
            <person name="Ruckert C."/>
            <person name="Kalinowski J."/>
            <person name="Heide L."/>
            <person name="Apel A.K."/>
        </authorList>
    </citation>
    <scope>NUCLEOTIDE SEQUENCE [LARGE SCALE GENOMIC DNA]</scope>
    <source>
        <strain evidence="1 2">DS 12.976</strain>
    </source>
</reference>
<proteinExistence type="predicted"/>
<dbReference type="AlphaFoldDB" id="V6JFT1"/>
<comment type="caution">
    <text evidence="1">The sequence shown here is derived from an EMBL/GenBank/DDBJ whole genome shotgun (WGS) entry which is preliminary data.</text>
</comment>
<evidence type="ECO:0000313" key="1">
    <source>
        <dbReference type="EMBL" id="EST18752.1"/>
    </source>
</evidence>
<dbReference type="EMBL" id="AWQX01000387">
    <property type="protein sequence ID" value="EST18752.1"/>
    <property type="molecule type" value="Genomic_DNA"/>
</dbReference>
<gene>
    <name evidence="1" type="ORF">M878_44465</name>
</gene>